<feature type="transmembrane region" description="Helical" evidence="1">
    <location>
        <begin position="43"/>
        <end position="73"/>
    </location>
</feature>
<dbReference type="AlphaFoldDB" id="A0A0G1AI70"/>
<feature type="transmembrane region" description="Helical" evidence="1">
    <location>
        <begin position="12"/>
        <end position="31"/>
    </location>
</feature>
<gene>
    <name evidence="2" type="ORF">UV26_C0002G0071</name>
</gene>
<keyword evidence="1" id="KW-0812">Transmembrane</keyword>
<accession>A0A0G1AI70</accession>
<evidence type="ECO:0000313" key="2">
    <source>
        <dbReference type="EMBL" id="KKS60745.1"/>
    </source>
</evidence>
<keyword evidence="1" id="KW-1133">Transmembrane helix</keyword>
<dbReference type="EMBL" id="LCDU01000002">
    <property type="protein sequence ID" value="KKS60745.1"/>
    <property type="molecule type" value="Genomic_DNA"/>
</dbReference>
<sequence>MFKKPSPPFIGFLQASALVVYLIIIAYFFNFVTPMFQDNTSEFYAPIIMLLLFVFSAVISGIMILGRAGILFWEKKYKESLQRSGDSFTLL</sequence>
<comment type="caution">
    <text evidence="2">The sequence shown here is derived from an EMBL/GenBank/DDBJ whole genome shotgun (WGS) entry which is preliminary data.</text>
</comment>
<proteinExistence type="predicted"/>
<reference evidence="2 3" key="1">
    <citation type="journal article" date="2015" name="Nature">
        <title>rRNA introns, odd ribosomes, and small enigmatic genomes across a large radiation of phyla.</title>
        <authorList>
            <person name="Brown C.T."/>
            <person name="Hug L.A."/>
            <person name="Thomas B.C."/>
            <person name="Sharon I."/>
            <person name="Castelle C.J."/>
            <person name="Singh A."/>
            <person name="Wilkins M.J."/>
            <person name="Williams K.H."/>
            <person name="Banfield J.F."/>
        </authorList>
    </citation>
    <scope>NUCLEOTIDE SEQUENCE [LARGE SCALE GENOMIC DNA]</scope>
</reference>
<keyword evidence="1" id="KW-0472">Membrane</keyword>
<organism evidence="2 3">
    <name type="scientific">candidate division WWE3 bacterium GW2011_GWF2_42_42</name>
    <dbReference type="NCBI Taxonomy" id="1619142"/>
    <lineage>
        <taxon>Bacteria</taxon>
        <taxon>Katanobacteria</taxon>
    </lineage>
</organism>
<protein>
    <submittedName>
        <fullName evidence="2">Uncharacterized protein</fullName>
    </submittedName>
</protein>
<dbReference type="STRING" id="1619142.UV26_C0002G0071"/>
<dbReference type="Proteomes" id="UP000034678">
    <property type="component" value="Unassembled WGS sequence"/>
</dbReference>
<evidence type="ECO:0000256" key="1">
    <source>
        <dbReference type="SAM" id="Phobius"/>
    </source>
</evidence>
<evidence type="ECO:0000313" key="3">
    <source>
        <dbReference type="Proteomes" id="UP000034678"/>
    </source>
</evidence>
<name>A0A0G1AI70_UNCKA</name>